<feature type="transmembrane region" description="Helical" evidence="1">
    <location>
        <begin position="6"/>
        <end position="25"/>
    </location>
</feature>
<dbReference type="EMBL" id="JAUHHV010000001">
    <property type="protein sequence ID" value="KAK1439333.1"/>
    <property type="molecule type" value="Genomic_DNA"/>
</dbReference>
<keyword evidence="3" id="KW-1185">Reference proteome</keyword>
<gene>
    <name evidence="2" type="ORF">QVD17_05149</name>
</gene>
<name>A0AAD8LDW4_TARER</name>
<dbReference type="Gene3D" id="3.40.50.2000">
    <property type="entry name" value="Glycogen Phosphorylase B"/>
    <property type="match status" value="1"/>
</dbReference>
<evidence type="ECO:0000256" key="1">
    <source>
        <dbReference type="SAM" id="Phobius"/>
    </source>
</evidence>
<comment type="caution">
    <text evidence="2">The sequence shown here is derived from an EMBL/GenBank/DDBJ whole genome shotgun (WGS) entry which is preliminary data.</text>
</comment>
<sequence>MEDQSWLVIYIVFIYTVKVLLIIVVRDVGILKMACDQLQVPIANFLKTSSPYWIIYDFNFYWLGSLAAQHGIRSAYYSIFPNVMLGFIGSLEVIRRYENLLAVEENVSDAFRFGATVASSMNDEIIFFSNQSILSKNQQNVDGSFTPESVADSLSLVMVSEEGKVV</sequence>
<protein>
    <submittedName>
        <fullName evidence="2">Uncharacterized protein</fullName>
    </submittedName>
</protein>
<dbReference type="AlphaFoldDB" id="A0AAD8LDW4"/>
<evidence type="ECO:0000313" key="3">
    <source>
        <dbReference type="Proteomes" id="UP001229421"/>
    </source>
</evidence>
<proteinExistence type="predicted"/>
<keyword evidence="1" id="KW-0812">Transmembrane</keyword>
<reference evidence="2" key="1">
    <citation type="journal article" date="2023" name="bioRxiv">
        <title>Improved chromosome-level genome assembly for marigold (Tagetes erecta).</title>
        <authorList>
            <person name="Jiang F."/>
            <person name="Yuan L."/>
            <person name="Wang S."/>
            <person name="Wang H."/>
            <person name="Xu D."/>
            <person name="Wang A."/>
            <person name="Fan W."/>
        </authorList>
    </citation>
    <scope>NUCLEOTIDE SEQUENCE</scope>
    <source>
        <strain evidence="2">WSJ</strain>
        <tissue evidence="2">Leaf</tissue>
    </source>
</reference>
<accession>A0AAD8LDW4</accession>
<organism evidence="2 3">
    <name type="scientific">Tagetes erecta</name>
    <name type="common">African marigold</name>
    <dbReference type="NCBI Taxonomy" id="13708"/>
    <lineage>
        <taxon>Eukaryota</taxon>
        <taxon>Viridiplantae</taxon>
        <taxon>Streptophyta</taxon>
        <taxon>Embryophyta</taxon>
        <taxon>Tracheophyta</taxon>
        <taxon>Spermatophyta</taxon>
        <taxon>Magnoliopsida</taxon>
        <taxon>eudicotyledons</taxon>
        <taxon>Gunneridae</taxon>
        <taxon>Pentapetalae</taxon>
        <taxon>asterids</taxon>
        <taxon>campanulids</taxon>
        <taxon>Asterales</taxon>
        <taxon>Asteraceae</taxon>
        <taxon>Asteroideae</taxon>
        <taxon>Heliantheae alliance</taxon>
        <taxon>Tageteae</taxon>
        <taxon>Tagetes</taxon>
    </lineage>
</organism>
<dbReference type="SUPFAM" id="SSF53756">
    <property type="entry name" value="UDP-Glycosyltransferase/glycogen phosphorylase"/>
    <property type="match status" value="1"/>
</dbReference>
<keyword evidence="1" id="KW-0472">Membrane</keyword>
<keyword evidence="1" id="KW-1133">Transmembrane helix</keyword>
<dbReference type="Proteomes" id="UP001229421">
    <property type="component" value="Unassembled WGS sequence"/>
</dbReference>
<evidence type="ECO:0000313" key="2">
    <source>
        <dbReference type="EMBL" id="KAK1439333.1"/>
    </source>
</evidence>